<feature type="region of interest" description="Disordered" evidence="16">
    <location>
        <begin position="112"/>
        <end position="222"/>
    </location>
</feature>
<evidence type="ECO:0000256" key="12">
    <source>
        <dbReference type="PIRNR" id="PIRNR037911"/>
    </source>
</evidence>
<gene>
    <name evidence="18" type="primary">LOC109891737</name>
</gene>
<feature type="binding site" evidence="14">
    <location>
        <position position="551"/>
    </location>
    <ligand>
        <name>Zn(2+)</name>
        <dbReference type="ChEBI" id="CHEBI:29105"/>
    </ligand>
</feature>
<reference evidence="18" key="1">
    <citation type="submission" date="2025-08" db="UniProtKB">
        <authorList>
            <consortium name="Ensembl"/>
        </authorList>
    </citation>
    <scope>IDENTIFICATION</scope>
</reference>
<protein>
    <recommendedName>
        <fullName evidence="3 12">Histone deacetylase</fullName>
        <ecNumber evidence="3 12">3.5.1.98</ecNumber>
    </recommendedName>
</protein>
<accession>A0A8C7GKA8</accession>
<feature type="region of interest" description="Disordered" evidence="16">
    <location>
        <begin position="52"/>
        <end position="84"/>
    </location>
</feature>
<keyword evidence="9 12" id="KW-0805">Transcription regulation</keyword>
<feature type="compositionally biased region" description="Polar residues" evidence="16">
    <location>
        <begin position="418"/>
        <end position="435"/>
    </location>
</feature>
<dbReference type="Ensembl" id="ENSOKIT00005047272.1">
    <property type="protein sequence ID" value="ENSOKIP00005044894.1"/>
    <property type="gene ID" value="ENSOKIG00005018872.1"/>
</dbReference>
<dbReference type="Pfam" id="PF00850">
    <property type="entry name" value="Hist_deacetyl"/>
    <property type="match status" value="1"/>
</dbReference>
<comment type="subcellular location">
    <subcellularLocation>
        <location evidence="1 12">Nucleus</location>
    </subcellularLocation>
</comment>
<comment type="function">
    <text evidence="12">Responsible for the deacetylation of lysine residues on the N-terminal part of the core histones (H2A, H2B, H3 and H4). Histone deacetylation gives a tag for epigenetic repression and plays an important role in transcriptional regulation, cell cycle progression and developmental events.</text>
</comment>
<keyword evidence="10 12" id="KW-0804">Transcription</keyword>
<keyword evidence="7 14" id="KW-0862">Zinc</keyword>
<keyword evidence="4 12" id="KW-0678">Repressor</keyword>
<evidence type="ECO:0000256" key="1">
    <source>
        <dbReference type="ARBA" id="ARBA00004123"/>
    </source>
</evidence>
<dbReference type="EC" id="3.5.1.98" evidence="3 12"/>
<dbReference type="AlphaFoldDB" id="A0A8C7GKA8"/>
<evidence type="ECO:0000256" key="9">
    <source>
        <dbReference type="ARBA" id="ARBA00023015"/>
    </source>
</evidence>
<dbReference type="GeneTree" id="ENSGT00940000159065"/>
<evidence type="ECO:0000256" key="14">
    <source>
        <dbReference type="PIRSR" id="PIRSR037911-2"/>
    </source>
</evidence>
<feature type="region of interest" description="Disordered" evidence="16">
    <location>
        <begin position="382"/>
        <end position="443"/>
    </location>
</feature>
<dbReference type="InterPro" id="IPR046949">
    <property type="entry name" value="HDAC4/5/7/9"/>
</dbReference>
<evidence type="ECO:0000256" key="8">
    <source>
        <dbReference type="ARBA" id="ARBA00022853"/>
    </source>
</evidence>
<feature type="compositionally biased region" description="Basic and acidic residues" evidence="16">
    <location>
        <begin position="52"/>
        <end position="77"/>
    </location>
</feature>
<name>A0A8C7GKA8_ONCKI</name>
<keyword evidence="6 12" id="KW-0378">Hydrolase</keyword>
<dbReference type="GO" id="GO:0046872">
    <property type="term" value="F:metal ion binding"/>
    <property type="evidence" value="ECO:0007669"/>
    <property type="project" value="UniProtKB-KW"/>
</dbReference>
<evidence type="ECO:0000256" key="13">
    <source>
        <dbReference type="PIRSR" id="PIRSR037911-1"/>
    </source>
</evidence>
<keyword evidence="5 14" id="KW-0479">Metal-binding</keyword>
<dbReference type="GO" id="GO:0141221">
    <property type="term" value="F:histone deacetylase activity, hydrolytic mechanism"/>
    <property type="evidence" value="ECO:0007669"/>
    <property type="project" value="UniProtKB-EC"/>
</dbReference>
<dbReference type="Proteomes" id="UP000694557">
    <property type="component" value="Unassembled WGS sequence"/>
</dbReference>
<feature type="binding site" evidence="14">
    <location>
        <position position="628"/>
    </location>
    <ligand>
        <name>Zn(2+)</name>
        <dbReference type="ChEBI" id="CHEBI:29105"/>
    </ligand>
</feature>
<dbReference type="PANTHER" id="PTHR45364:SF13">
    <property type="entry name" value="HISTONE DEACETYLASE"/>
    <property type="match status" value="1"/>
</dbReference>
<evidence type="ECO:0000256" key="2">
    <source>
        <dbReference type="ARBA" id="ARBA00007738"/>
    </source>
</evidence>
<comment type="catalytic activity">
    <reaction evidence="12">
        <text>N(6)-acetyl-L-lysyl-[histone] + H2O = L-lysyl-[histone] + acetate</text>
        <dbReference type="Rhea" id="RHEA:58196"/>
        <dbReference type="Rhea" id="RHEA-COMP:9845"/>
        <dbReference type="Rhea" id="RHEA-COMP:11338"/>
        <dbReference type="ChEBI" id="CHEBI:15377"/>
        <dbReference type="ChEBI" id="CHEBI:29969"/>
        <dbReference type="ChEBI" id="CHEBI:30089"/>
        <dbReference type="ChEBI" id="CHEBI:61930"/>
        <dbReference type="EC" id="3.5.1.98"/>
    </reaction>
</comment>
<organism evidence="18 19">
    <name type="scientific">Oncorhynchus kisutch</name>
    <name type="common">Coho salmon</name>
    <name type="synonym">Salmo kisutch</name>
    <dbReference type="NCBI Taxonomy" id="8019"/>
    <lineage>
        <taxon>Eukaryota</taxon>
        <taxon>Metazoa</taxon>
        <taxon>Chordata</taxon>
        <taxon>Craniata</taxon>
        <taxon>Vertebrata</taxon>
        <taxon>Euteleostomi</taxon>
        <taxon>Actinopterygii</taxon>
        <taxon>Neopterygii</taxon>
        <taxon>Teleostei</taxon>
        <taxon>Protacanthopterygii</taxon>
        <taxon>Salmoniformes</taxon>
        <taxon>Salmonidae</taxon>
        <taxon>Salmoninae</taxon>
        <taxon>Oncorhynchus</taxon>
    </lineage>
</organism>
<dbReference type="PIRSF" id="PIRSF037911">
    <property type="entry name" value="HDAC_II_euk"/>
    <property type="match status" value="1"/>
</dbReference>
<evidence type="ECO:0000256" key="4">
    <source>
        <dbReference type="ARBA" id="ARBA00022491"/>
    </source>
</evidence>
<evidence type="ECO:0000256" key="10">
    <source>
        <dbReference type="ARBA" id="ARBA00023163"/>
    </source>
</evidence>
<dbReference type="InterPro" id="IPR037138">
    <property type="entry name" value="His_deacetylse_dom_sf"/>
</dbReference>
<dbReference type="PANTHER" id="PTHR45364">
    <property type="entry name" value="HISTONE DEACETYLASE 9-RELATED"/>
    <property type="match status" value="1"/>
</dbReference>
<dbReference type="InterPro" id="IPR000286">
    <property type="entry name" value="HDACs"/>
</dbReference>
<reference evidence="18" key="2">
    <citation type="submission" date="2025-09" db="UniProtKB">
        <authorList>
            <consortium name="Ensembl"/>
        </authorList>
    </citation>
    <scope>IDENTIFICATION</scope>
</reference>
<keyword evidence="11" id="KW-0539">Nucleus</keyword>
<evidence type="ECO:0000256" key="16">
    <source>
        <dbReference type="SAM" id="MobiDB-lite"/>
    </source>
</evidence>
<evidence type="ECO:0000256" key="3">
    <source>
        <dbReference type="ARBA" id="ARBA00012111"/>
    </source>
</evidence>
<dbReference type="GO" id="GO:0005634">
    <property type="term" value="C:nucleus"/>
    <property type="evidence" value="ECO:0007669"/>
    <property type="project" value="UniProtKB-SubCell"/>
</dbReference>
<dbReference type="Gene3D" id="3.40.800.20">
    <property type="entry name" value="Histone deacetylase domain"/>
    <property type="match status" value="1"/>
</dbReference>
<evidence type="ECO:0000256" key="5">
    <source>
        <dbReference type="ARBA" id="ARBA00022723"/>
    </source>
</evidence>
<dbReference type="InterPro" id="IPR023696">
    <property type="entry name" value="Ureohydrolase_dom_sf"/>
</dbReference>
<dbReference type="GO" id="GO:0000122">
    <property type="term" value="P:negative regulation of transcription by RNA polymerase II"/>
    <property type="evidence" value="ECO:0007669"/>
    <property type="project" value="InterPro"/>
</dbReference>
<feature type="domain" description="Histone deacetylase" evidence="17">
    <location>
        <begin position="551"/>
        <end position="868"/>
    </location>
</feature>
<evidence type="ECO:0000313" key="19">
    <source>
        <dbReference type="Proteomes" id="UP000694557"/>
    </source>
</evidence>
<feature type="region of interest" description="Disordered" evidence="16">
    <location>
        <begin position="482"/>
        <end position="522"/>
    </location>
</feature>
<keyword evidence="19" id="KW-1185">Reference proteome</keyword>
<feature type="compositionally biased region" description="Basic residues" evidence="16">
    <location>
        <begin position="163"/>
        <end position="172"/>
    </location>
</feature>
<dbReference type="FunFam" id="3.40.800.20:FF:000002">
    <property type="entry name" value="Histone deacetylase"/>
    <property type="match status" value="1"/>
</dbReference>
<feature type="binding site" evidence="14">
    <location>
        <position position="543"/>
    </location>
    <ligand>
        <name>Zn(2+)</name>
        <dbReference type="ChEBI" id="CHEBI:29105"/>
    </ligand>
</feature>
<proteinExistence type="inferred from homology"/>
<comment type="similarity">
    <text evidence="2 12">Belongs to the histone deacetylase family. HD type 2 subfamily.</text>
</comment>
<evidence type="ECO:0000256" key="11">
    <source>
        <dbReference type="ARBA" id="ARBA00023242"/>
    </source>
</evidence>
<feature type="compositionally biased region" description="Basic and acidic residues" evidence="16">
    <location>
        <begin position="138"/>
        <end position="156"/>
    </location>
</feature>
<feature type="site" description="Contributes to catalysis" evidence="15">
    <location>
        <position position="853"/>
    </location>
</feature>
<evidence type="ECO:0000313" key="18">
    <source>
        <dbReference type="Ensembl" id="ENSOKIP00005044894.1"/>
    </source>
</evidence>
<feature type="compositionally biased region" description="Polar residues" evidence="16">
    <location>
        <begin position="173"/>
        <end position="185"/>
    </location>
</feature>
<keyword evidence="8 12" id="KW-0156">Chromatin regulator</keyword>
<sequence>MDLRTQGLVRPRPDSAMLAPHLPPFLGAFSAQHCAKYSQQLLPQHIQYEFDREQSRQEKEQEKRQELQQLMHKDKSEQSAVASPLVKQKLRSQILKRKEQAALERTASNLFSSTTPRGYRELAPDPDMTPKPHMVTPDVHHPLCDQRKDMPLRRTASEPILKVKSKLKKHINSRQNPLQRKTSAPPTVKHRTPDTQDYSPSSSSTPVSGCSSPNDSLLSDSPLTTGLAHEAQRLLLQDGTLAHFSLPCSTALPTNSARLPTQGDRESGSHQRVARVLPQVYLPMEGLSAAQLAHQRLQPLLILEPSVLLHTQLVTVRGLSPGPLQYPSSRLECLAPPCPHRPLGRTRSEPPLHSHHHQHQLMQQYHNALLLERLKQNTHLGKLMTKSSEKSRVTQIPSKDMDPAETGPGDGYQRRRQSGTSSTESMWDTESTSSGDYLGDHTMEHTPLMNQSFRWEQPRHLQVLTDRRRQATHLDPLGVPVVLGPAHRPLGRAQSSPASTSLPPPPRPTDTPQSLAGPGPETTAKLRFTTGLVYDSQMLKHQCTCGDNSRHPEHAGRIQSIWSRLQERGLRNQCECIRSRKATLEELQSVHSEKHVLLYGTNPLNRLKLDNRKLAGILSQRMFVMLPCGGVGVDNDTIWNETHTSTASRLAAGSVTELALRVAQGELKNGFAVVRPPGHHAARSTPLGFCFFNSVAIAAKQLQHKLSISKILIVDWDVHHGNGTQSVFYNDSSVLYISLHRYDNGNFFPGSGNPAEVGAGAGEGFNVNVAWTGGLDPPMGDAEYLAAFRTVVMPIAHEFSPDMVLVSSGFDAIKGHPAPLGGYKVSAKCFGFLTHQLMGLAGGRVVMALEGGHDLTAICDASEACVRILLGTQVEPLSQAVLERRPCRNAVLSLQRVIQAQGKHLMINTIYFLSHDHCLTVFITLPSANLSFTLEYLPSISVSLSFLHHLSLSLFLTPSQSLACCVFIFTSLSLPLSPSSFLSVFLYFSYSARPSLSRCFSSSLPCTPLLFRPLFPASLPSLPLQPWSFYLFYPSICSTSSPHLSCCHFSL</sequence>
<evidence type="ECO:0000259" key="17">
    <source>
        <dbReference type="Pfam" id="PF00850"/>
    </source>
</evidence>
<feature type="region of interest" description="Disordered" evidence="16">
    <location>
        <begin position="252"/>
        <end position="271"/>
    </location>
</feature>
<dbReference type="CDD" id="cd11681">
    <property type="entry name" value="HDAC_classIIa"/>
    <property type="match status" value="1"/>
</dbReference>
<dbReference type="PRINTS" id="PR01270">
    <property type="entry name" value="HDASUPER"/>
</dbReference>
<evidence type="ECO:0000256" key="7">
    <source>
        <dbReference type="ARBA" id="ARBA00022833"/>
    </source>
</evidence>
<evidence type="ECO:0000256" key="15">
    <source>
        <dbReference type="PIRSR" id="PIRSR037911-3"/>
    </source>
</evidence>
<feature type="compositionally biased region" description="Low complexity" evidence="16">
    <location>
        <begin position="199"/>
        <end position="222"/>
    </location>
</feature>
<dbReference type="InterPro" id="IPR023801">
    <property type="entry name" value="His_deacetylse_dom"/>
</dbReference>
<evidence type="ECO:0000256" key="6">
    <source>
        <dbReference type="ARBA" id="ARBA00022801"/>
    </source>
</evidence>
<feature type="active site" evidence="13">
    <location>
        <position position="680"/>
    </location>
</feature>
<feature type="binding site" evidence="14">
    <location>
        <position position="545"/>
    </location>
    <ligand>
        <name>Zn(2+)</name>
        <dbReference type="ChEBI" id="CHEBI:29105"/>
    </ligand>
</feature>
<dbReference type="SUPFAM" id="SSF52768">
    <property type="entry name" value="Arginase/deacetylase"/>
    <property type="match status" value="1"/>
</dbReference>